<comment type="caution">
    <text evidence="2">The sequence shown here is derived from an EMBL/GenBank/DDBJ whole genome shotgun (WGS) entry which is preliminary data.</text>
</comment>
<evidence type="ECO:0000256" key="1">
    <source>
        <dbReference type="SAM" id="MobiDB-lite"/>
    </source>
</evidence>
<name>A0A8S3YYT5_9EUPU</name>
<gene>
    <name evidence="2" type="ORF">CUNI_LOCUS7692</name>
</gene>
<evidence type="ECO:0000313" key="3">
    <source>
        <dbReference type="Proteomes" id="UP000678393"/>
    </source>
</evidence>
<keyword evidence="3" id="KW-1185">Reference proteome</keyword>
<dbReference type="EMBL" id="CAJHNH020001231">
    <property type="protein sequence ID" value="CAG5122134.1"/>
    <property type="molecule type" value="Genomic_DNA"/>
</dbReference>
<dbReference type="Proteomes" id="UP000678393">
    <property type="component" value="Unassembled WGS sequence"/>
</dbReference>
<reference evidence="2" key="1">
    <citation type="submission" date="2021-04" db="EMBL/GenBank/DDBJ databases">
        <authorList>
            <consortium name="Molecular Ecology Group"/>
        </authorList>
    </citation>
    <scope>NUCLEOTIDE SEQUENCE</scope>
</reference>
<accession>A0A8S3YYT5</accession>
<evidence type="ECO:0000313" key="2">
    <source>
        <dbReference type="EMBL" id="CAG5122134.1"/>
    </source>
</evidence>
<dbReference type="AlphaFoldDB" id="A0A8S3YYT5"/>
<proteinExistence type="predicted"/>
<feature type="region of interest" description="Disordered" evidence="1">
    <location>
        <begin position="1"/>
        <end position="22"/>
    </location>
</feature>
<feature type="compositionally biased region" description="Basic residues" evidence="1">
    <location>
        <begin position="10"/>
        <end position="19"/>
    </location>
</feature>
<organism evidence="2 3">
    <name type="scientific">Candidula unifasciata</name>
    <dbReference type="NCBI Taxonomy" id="100452"/>
    <lineage>
        <taxon>Eukaryota</taxon>
        <taxon>Metazoa</taxon>
        <taxon>Spiralia</taxon>
        <taxon>Lophotrochozoa</taxon>
        <taxon>Mollusca</taxon>
        <taxon>Gastropoda</taxon>
        <taxon>Heterobranchia</taxon>
        <taxon>Euthyneura</taxon>
        <taxon>Panpulmonata</taxon>
        <taxon>Eupulmonata</taxon>
        <taxon>Stylommatophora</taxon>
        <taxon>Helicina</taxon>
        <taxon>Helicoidea</taxon>
        <taxon>Geomitridae</taxon>
        <taxon>Candidula</taxon>
    </lineage>
</organism>
<protein>
    <submittedName>
        <fullName evidence="2">Uncharacterized protein</fullName>
    </submittedName>
</protein>
<sequence length="556" mass="62514">MANYQGGSQKPRRRRKLPNIHHTDSTISTDAAIFWYSYHTAVSWIRSNEHIISKCIQLLQIYPNLIQDKSMDHLREFIQSLLQGDHSAGVKQREVIRHKREADTTRKLQRKDSSGKVTGIPQISVTESINSPAPSFLISARHARTPRVHLISRCSYMDNVSTDRLLHFGVLDMLDEDFYIRVTNVRHQSQPDVRKDTKRQYIVAESDVCVYLFNNATLEDASCFHDLCIALAKKIPVVYIRHHKQQLPKTFPDTINSLSKGCVTLKDYMHKFVPETHTASSDSLSVKTTRVKKKLAPLIVGNRSWSTGELNVNGILGKHCRSSVPLEIDLVFTLVSNFKNACVFDETDMDECCSKVKHRIHEVLGIGDSSDELHPVSNSNKVDHPDSSEICDVNLRVSNNRCNKTTTLAGVRASTAISRHRFLSVPDPQDITSAREWSYSGSSYHPPPDKTNHDCNSDGDEDSVISFDSNDARMICSPVLEQKATTYLIFDHSNLIEGPRKVEFPAEGDSAVVIVDETDSDDYDATTGSPINFSEIDLSREINSRGTPESDTSIVF</sequence>
<dbReference type="OrthoDB" id="6077771at2759"/>